<dbReference type="Gene3D" id="3.30.70.100">
    <property type="match status" value="1"/>
</dbReference>
<dbReference type="GO" id="GO:0009882">
    <property type="term" value="F:blue light photoreceptor activity"/>
    <property type="evidence" value="ECO:0007669"/>
    <property type="project" value="InterPro"/>
</dbReference>
<dbReference type="GO" id="GO:0071949">
    <property type="term" value="F:FAD binding"/>
    <property type="evidence" value="ECO:0007669"/>
    <property type="project" value="InterPro"/>
</dbReference>
<dbReference type="AlphaFoldDB" id="H2BW61"/>
<evidence type="ECO:0000259" key="1">
    <source>
        <dbReference type="PROSITE" id="PS50925"/>
    </source>
</evidence>
<dbReference type="InterPro" id="IPR036046">
    <property type="entry name" value="Acylphosphatase-like_dom_sf"/>
</dbReference>
<dbReference type="Proteomes" id="UP000003844">
    <property type="component" value="Unassembled WGS sequence"/>
</dbReference>
<dbReference type="EMBL" id="JH594606">
    <property type="protein sequence ID" value="EHQ02978.1"/>
    <property type="molecule type" value="Genomic_DNA"/>
</dbReference>
<accession>H2BW61</accession>
<dbReference type="OrthoDB" id="1122028at2"/>
<evidence type="ECO:0000313" key="2">
    <source>
        <dbReference type="EMBL" id="EHQ02978.1"/>
    </source>
</evidence>
<dbReference type="eggNOG" id="COG5001">
    <property type="taxonomic scope" value="Bacteria"/>
</dbReference>
<dbReference type="InterPro" id="IPR007024">
    <property type="entry name" value="BLUF_domain"/>
</dbReference>
<evidence type="ECO:0000313" key="3">
    <source>
        <dbReference type="Proteomes" id="UP000003844"/>
    </source>
</evidence>
<keyword evidence="3" id="KW-1185">Reference proteome</keyword>
<dbReference type="RefSeq" id="WP_006989286.1">
    <property type="nucleotide sequence ID" value="NZ_JH594606.1"/>
</dbReference>
<dbReference type="HOGENOM" id="CLU_097099_2_2_10"/>
<sequence>MRYAIAYVSTASTDLQEQEIDEIMAKTNEYNSGEKITGILLYNERNFFQLIEGEKKTIQNLSEKIKQDSRHKDIIKILEKTVSEPAFDGYLTDFITDTKRYNESQLKHYLHYIEVLDPESEKGIKRVIELMMA</sequence>
<reference evidence="3" key="1">
    <citation type="journal article" date="2012" name="Stand. Genomic Sci.">
        <title>Genome sequence of the Antarctic rhodopsins-containing flavobacterium Gillisia limnaea type strain (R-8282(T)).</title>
        <authorList>
            <person name="Riedel T."/>
            <person name="Held B."/>
            <person name="Nolan M."/>
            <person name="Lucas S."/>
            <person name="Lapidus A."/>
            <person name="Tice H."/>
            <person name="Del Rio T.G."/>
            <person name="Cheng J.F."/>
            <person name="Han C."/>
            <person name="Tapia R."/>
            <person name="Goodwin L.A."/>
            <person name="Pitluck S."/>
            <person name="Liolios K."/>
            <person name="Mavromatis K."/>
            <person name="Pagani I."/>
            <person name="Ivanova N."/>
            <person name="Mikhailova N."/>
            <person name="Pati A."/>
            <person name="Chen A."/>
            <person name="Palaniappan K."/>
            <person name="Land M."/>
            <person name="Rohde M."/>
            <person name="Tindall B.J."/>
            <person name="Detter J.C."/>
            <person name="Goker M."/>
            <person name="Bristow J."/>
            <person name="Eisen J.A."/>
            <person name="Markowitz V."/>
            <person name="Hugenholtz P."/>
            <person name="Kyrpides N.C."/>
            <person name="Klenk H.P."/>
            <person name="Woyke T."/>
        </authorList>
    </citation>
    <scope>NUCLEOTIDE SEQUENCE [LARGE SCALE GENOMIC DNA]</scope>
    <source>
        <strain evidence="3">DSM 15749 / LMG 21470 / R-8282</strain>
    </source>
</reference>
<feature type="domain" description="BLUF" evidence="1">
    <location>
        <begin position="2"/>
        <end position="93"/>
    </location>
</feature>
<dbReference type="SMART" id="SM01034">
    <property type="entry name" value="BLUF"/>
    <property type="match status" value="1"/>
</dbReference>
<dbReference type="SUPFAM" id="SSF54975">
    <property type="entry name" value="Acylphosphatase/BLUF domain-like"/>
    <property type="match status" value="1"/>
</dbReference>
<dbReference type="PROSITE" id="PS50925">
    <property type="entry name" value="BLUF"/>
    <property type="match status" value="1"/>
</dbReference>
<organism evidence="2 3">
    <name type="scientific">Gillisia limnaea (strain DSM 15749 / LMG 21470 / R-8282)</name>
    <dbReference type="NCBI Taxonomy" id="865937"/>
    <lineage>
        <taxon>Bacteria</taxon>
        <taxon>Pseudomonadati</taxon>
        <taxon>Bacteroidota</taxon>
        <taxon>Flavobacteriia</taxon>
        <taxon>Flavobacteriales</taxon>
        <taxon>Flavobacteriaceae</taxon>
        <taxon>Gillisia</taxon>
    </lineage>
</organism>
<proteinExistence type="predicted"/>
<name>H2BW61_GILLR</name>
<protein>
    <submittedName>
        <fullName evidence="2">BLUF domain protein</fullName>
    </submittedName>
</protein>
<dbReference type="Pfam" id="PF04940">
    <property type="entry name" value="BLUF"/>
    <property type="match status" value="1"/>
</dbReference>
<gene>
    <name evidence="2" type="ORF">Gilli_2351</name>
</gene>